<keyword evidence="2" id="KW-1185">Reference proteome</keyword>
<dbReference type="Proteomes" id="UP000604825">
    <property type="component" value="Unassembled WGS sequence"/>
</dbReference>
<dbReference type="PANTHER" id="PTHR15681:SF1">
    <property type="entry name" value="MAD2L1-BINDING PROTEIN"/>
    <property type="match status" value="1"/>
</dbReference>
<dbReference type="Gene3D" id="3.30.900.20">
    <property type="match status" value="1"/>
</dbReference>
<accession>A0A811P6X9</accession>
<organism evidence="1 2">
    <name type="scientific">Miscanthus lutarioriparius</name>
    <dbReference type="NCBI Taxonomy" id="422564"/>
    <lineage>
        <taxon>Eukaryota</taxon>
        <taxon>Viridiplantae</taxon>
        <taxon>Streptophyta</taxon>
        <taxon>Embryophyta</taxon>
        <taxon>Tracheophyta</taxon>
        <taxon>Spermatophyta</taxon>
        <taxon>Magnoliopsida</taxon>
        <taxon>Liliopsida</taxon>
        <taxon>Poales</taxon>
        <taxon>Poaceae</taxon>
        <taxon>PACMAD clade</taxon>
        <taxon>Panicoideae</taxon>
        <taxon>Andropogonodae</taxon>
        <taxon>Andropogoneae</taxon>
        <taxon>Saccharinae</taxon>
        <taxon>Miscanthus</taxon>
    </lineage>
</organism>
<proteinExistence type="predicted"/>
<comment type="caution">
    <text evidence="1">The sequence shown here is derived from an EMBL/GenBank/DDBJ whole genome shotgun (WGS) entry which is preliminary data.</text>
</comment>
<dbReference type="InterPro" id="IPR053729">
    <property type="entry name" value="MAD2L1BP_domain_sf"/>
</dbReference>
<dbReference type="PANTHER" id="PTHR15681">
    <property type="entry name" value="MAD2L1-BINDING PROTEIN"/>
    <property type="match status" value="1"/>
</dbReference>
<name>A0A811P6X9_9POAL</name>
<dbReference type="EMBL" id="CAJGYO010000006">
    <property type="protein sequence ID" value="CAD6238605.1"/>
    <property type="molecule type" value="Genomic_DNA"/>
</dbReference>
<dbReference type="OrthoDB" id="768308at2759"/>
<evidence type="ECO:0000313" key="1">
    <source>
        <dbReference type="EMBL" id="CAD6238605.1"/>
    </source>
</evidence>
<dbReference type="AlphaFoldDB" id="A0A811P6X9"/>
<sequence>METDTSSCGGGGAKQRGIGLVEVQAAAAALRRSEVFHVVKELVGFVLYMHHQIPSVLPSLENEFASLKEEMTEMTLQPAELKPSDQRRYNMRKREVRCRIKKHEKLMNGISTLLCSLQQALDEVSSVEGVILILGGSLVRPLFVYDITISHGIFDSGSAKEHALTKLAQSVSRKAIRALVSCGAGSLSYTGSGFRAALSNCKFVSQMNSVLFLKLFDFASTLALILE</sequence>
<reference evidence="1" key="1">
    <citation type="submission" date="2020-10" db="EMBL/GenBank/DDBJ databases">
        <authorList>
            <person name="Han B."/>
            <person name="Lu T."/>
            <person name="Zhao Q."/>
            <person name="Huang X."/>
            <person name="Zhao Y."/>
        </authorList>
    </citation>
    <scope>NUCLEOTIDE SEQUENCE</scope>
</reference>
<dbReference type="GO" id="GO:0007096">
    <property type="term" value="P:regulation of exit from mitosis"/>
    <property type="evidence" value="ECO:0007669"/>
    <property type="project" value="InterPro"/>
</dbReference>
<evidence type="ECO:0000313" key="2">
    <source>
        <dbReference type="Proteomes" id="UP000604825"/>
    </source>
</evidence>
<dbReference type="InterPro" id="IPR009511">
    <property type="entry name" value="MAD1/Cdc20-bound-Mad2-bd"/>
</dbReference>
<gene>
    <name evidence="1" type="ORF">NCGR_LOCUS25792</name>
</gene>
<dbReference type="GO" id="GO:0005634">
    <property type="term" value="C:nucleus"/>
    <property type="evidence" value="ECO:0007669"/>
    <property type="project" value="InterPro"/>
</dbReference>
<protein>
    <submittedName>
        <fullName evidence="1">Uncharacterized protein</fullName>
    </submittedName>
</protein>